<dbReference type="Gene3D" id="2.40.160.110">
    <property type="match status" value="1"/>
</dbReference>
<comment type="function">
    <text evidence="16">Plays a role in short-term synaptic plasticity in a subset of GABAergic neurons in the brain.</text>
</comment>
<evidence type="ECO:0000256" key="1">
    <source>
        <dbReference type="ARBA" id="ARBA00004151"/>
    </source>
</evidence>
<dbReference type="GO" id="GO:0072594">
    <property type="term" value="P:establishment of protein localization to organelle"/>
    <property type="evidence" value="ECO:0007669"/>
    <property type="project" value="TreeGrafter"/>
</dbReference>
<evidence type="ECO:0000256" key="13">
    <source>
        <dbReference type="ARBA" id="ARBA00023273"/>
    </source>
</evidence>
<keyword evidence="10" id="KW-0770">Synapse</keyword>
<keyword evidence="24" id="KW-1185">Reference proteome</keyword>
<evidence type="ECO:0000313" key="23">
    <source>
        <dbReference type="EMBL" id="KAK0142890.1"/>
    </source>
</evidence>
<keyword evidence="11 20" id="KW-0472">Membrane</keyword>
<accession>A0AA47MMP0</accession>
<evidence type="ECO:0000256" key="9">
    <source>
        <dbReference type="ARBA" id="ARBA00022989"/>
    </source>
</evidence>
<evidence type="ECO:0000256" key="11">
    <source>
        <dbReference type="ARBA" id="ARBA00023136"/>
    </source>
</evidence>
<dbReference type="PROSITE" id="PS51407">
    <property type="entry name" value="LAMP_3"/>
    <property type="match status" value="1"/>
</dbReference>
<evidence type="ECO:0000256" key="21">
    <source>
        <dbReference type="SAM" id="MobiDB-lite"/>
    </source>
</evidence>
<dbReference type="PANTHER" id="PTHR11506">
    <property type="entry name" value="LYSOSOME-ASSOCIATED MEMBRANE GLYCOPROTEIN"/>
    <property type="match status" value="1"/>
</dbReference>
<dbReference type="Proteomes" id="UP001174136">
    <property type="component" value="Unassembled WGS sequence"/>
</dbReference>
<evidence type="ECO:0000256" key="7">
    <source>
        <dbReference type="ARBA" id="ARBA00022729"/>
    </source>
</evidence>
<dbReference type="GO" id="GO:0005765">
    <property type="term" value="C:lysosomal membrane"/>
    <property type="evidence" value="ECO:0007669"/>
    <property type="project" value="UniProtKB-SubCell"/>
</dbReference>
<dbReference type="EMBL" id="JAOPHQ010003460">
    <property type="protein sequence ID" value="KAK0142890.1"/>
    <property type="molecule type" value="Genomic_DNA"/>
</dbReference>
<name>A0AA47MMP0_MERPO</name>
<evidence type="ECO:0000256" key="20">
    <source>
        <dbReference type="PROSITE-ProRule" id="PRU00740"/>
    </source>
</evidence>
<keyword evidence="8" id="KW-0967">Endosome</keyword>
<evidence type="ECO:0000256" key="19">
    <source>
        <dbReference type="ARBA" id="ARBA00076257"/>
    </source>
</evidence>
<evidence type="ECO:0000256" key="5">
    <source>
        <dbReference type="ARBA" id="ARBA00009644"/>
    </source>
</evidence>
<reference evidence="23" key="1">
    <citation type="journal article" date="2023" name="Front. Mar. Sci.">
        <title>A new Merluccius polli reference genome to investigate the effects of global change in West African waters.</title>
        <authorList>
            <person name="Mateo J.L."/>
            <person name="Blanco-Fernandez C."/>
            <person name="Garcia-Vazquez E."/>
            <person name="Machado-Schiaffino G."/>
        </authorList>
    </citation>
    <scope>NUCLEOTIDE SEQUENCE</scope>
    <source>
        <strain evidence="23">C29</strain>
        <tissue evidence="23">Fin</tissue>
    </source>
</reference>
<dbReference type="InterPro" id="IPR048528">
    <property type="entry name" value="Lamp2-like_luminal"/>
</dbReference>
<feature type="disulfide bond" evidence="20">
    <location>
        <begin position="75"/>
        <end position="114"/>
    </location>
</feature>
<keyword evidence="9" id="KW-1133">Transmembrane helix</keyword>
<evidence type="ECO:0000313" key="24">
    <source>
        <dbReference type="Proteomes" id="UP001174136"/>
    </source>
</evidence>
<keyword evidence="14" id="KW-0968">Cytoplasmic vesicle</keyword>
<keyword evidence="12" id="KW-0325">Glycoprotein</keyword>
<organism evidence="23 24">
    <name type="scientific">Merluccius polli</name>
    <name type="common">Benguela hake</name>
    <name type="synonym">Merluccius cadenati</name>
    <dbReference type="NCBI Taxonomy" id="89951"/>
    <lineage>
        <taxon>Eukaryota</taxon>
        <taxon>Metazoa</taxon>
        <taxon>Chordata</taxon>
        <taxon>Craniata</taxon>
        <taxon>Vertebrata</taxon>
        <taxon>Euteleostomi</taxon>
        <taxon>Actinopterygii</taxon>
        <taxon>Neopterygii</taxon>
        <taxon>Teleostei</taxon>
        <taxon>Neoteleostei</taxon>
        <taxon>Acanthomorphata</taxon>
        <taxon>Zeiogadaria</taxon>
        <taxon>Gadariae</taxon>
        <taxon>Gadiformes</taxon>
        <taxon>Gadoidei</taxon>
        <taxon>Merlucciidae</taxon>
        <taxon>Merluccius</taxon>
    </lineage>
</organism>
<evidence type="ECO:0000256" key="10">
    <source>
        <dbReference type="ARBA" id="ARBA00023018"/>
    </source>
</evidence>
<evidence type="ECO:0000256" key="16">
    <source>
        <dbReference type="ARBA" id="ARBA00053950"/>
    </source>
</evidence>
<keyword evidence="13" id="KW-0966">Cell projection</keyword>
<evidence type="ECO:0000256" key="14">
    <source>
        <dbReference type="ARBA" id="ARBA00023329"/>
    </source>
</evidence>
<keyword evidence="6 20" id="KW-0812">Transmembrane</keyword>
<dbReference type="InterPro" id="IPR002000">
    <property type="entry name" value="Lysosome-assoc_membr_glycop"/>
</dbReference>
<evidence type="ECO:0000259" key="22">
    <source>
        <dbReference type="Pfam" id="PF01299"/>
    </source>
</evidence>
<comment type="similarity">
    <text evidence="5 20">Belongs to the LAMP family.</text>
</comment>
<evidence type="ECO:0000256" key="12">
    <source>
        <dbReference type="ARBA" id="ARBA00023180"/>
    </source>
</evidence>
<keyword evidence="20" id="KW-1015">Disulfide bond</keyword>
<comment type="caution">
    <text evidence="20">Lacks conserved residue(s) required for the propagation of feature annotation.</text>
</comment>
<dbReference type="PANTHER" id="PTHR11506:SF35">
    <property type="entry name" value="LYSOSOME-ASSOCIATED MEMBRANE GLYCOPROTEIN 5"/>
    <property type="match status" value="1"/>
</dbReference>
<keyword evidence="20" id="KW-0458">Lysosome</keyword>
<dbReference type="GO" id="GO:0005886">
    <property type="term" value="C:plasma membrane"/>
    <property type="evidence" value="ECO:0007669"/>
    <property type="project" value="UniProtKB-SubCell"/>
</dbReference>
<protein>
    <recommendedName>
        <fullName evidence="18">Lysosome-associated membrane glycoprotein 5</fullName>
    </recommendedName>
    <alternativeName>
        <fullName evidence="19">Lysosome-associated membrane protein 5</fullName>
    </alternativeName>
</protein>
<gene>
    <name evidence="23" type="primary">LAMP1_0</name>
    <name evidence="23" type="ORF">N1851_019162</name>
</gene>
<comment type="subcellular location">
    <subcellularLocation>
        <location evidence="4">Cell projection</location>
        <location evidence="4">Dendrite</location>
    </subcellularLocation>
    <subcellularLocation>
        <location evidence="17">Cell projection</location>
        <location evidence="17">Growth cone membrane</location>
        <topology evidence="17">Single-pass type I membrane protein</topology>
    </subcellularLocation>
    <subcellularLocation>
        <location evidence="15">Cytoplasmic vesicle</location>
        <location evidence="15">Secretory vesicle</location>
        <location evidence="15">Synaptic vesicle membrane</location>
        <topology evidence="15">Single-pass type I membrane protein</topology>
    </subcellularLocation>
    <subcellularLocation>
        <location evidence="2">Early endosome membrane</location>
        <topology evidence="2">Single-pass type I membrane protein</topology>
    </subcellularLocation>
    <subcellularLocation>
        <location evidence="1">Endoplasmic reticulum-Golgi intermediate compartment membrane</location>
        <topology evidence="1">Single-pass type I membrane protein</topology>
    </subcellularLocation>
    <subcellularLocation>
        <location evidence="20">Lysosome membrane</location>
        <topology evidence="20">Single-pass type I membrane protein</topology>
    </subcellularLocation>
    <subcellularLocation>
        <location evidence="3">Recycling endosome</location>
    </subcellularLocation>
</comment>
<evidence type="ECO:0000256" key="6">
    <source>
        <dbReference type="ARBA" id="ARBA00022692"/>
    </source>
</evidence>
<evidence type="ECO:0000256" key="4">
    <source>
        <dbReference type="ARBA" id="ARBA00004279"/>
    </source>
</evidence>
<proteinExistence type="inferred from homology"/>
<feature type="region of interest" description="Disordered" evidence="21">
    <location>
        <begin position="234"/>
        <end position="263"/>
    </location>
</feature>
<evidence type="ECO:0000256" key="17">
    <source>
        <dbReference type="ARBA" id="ARBA00060492"/>
    </source>
</evidence>
<evidence type="ECO:0000256" key="8">
    <source>
        <dbReference type="ARBA" id="ARBA00022753"/>
    </source>
</evidence>
<feature type="domain" description="Lysosome-associated membrane glycoprotein 2-like luminal" evidence="22">
    <location>
        <begin position="65"/>
        <end position="197"/>
    </location>
</feature>
<dbReference type="Pfam" id="PF01299">
    <property type="entry name" value="Lamp2-like_luminal"/>
    <property type="match status" value="1"/>
</dbReference>
<evidence type="ECO:0000256" key="18">
    <source>
        <dbReference type="ARBA" id="ARBA00074379"/>
    </source>
</evidence>
<dbReference type="AlphaFoldDB" id="A0AA47MMP0"/>
<comment type="caution">
    <text evidence="23">The sequence shown here is derived from an EMBL/GenBank/DDBJ whole genome shotgun (WGS) entry which is preliminary data.</text>
</comment>
<dbReference type="GO" id="GO:0031902">
    <property type="term" value="C:late endosome membrane"/>
    <property type="evidence" value="ECO:0007669"/>
    <property type="project" value="TreeGrafter"/>
</dbReference>
<evidence type="ECO:0000256" key="2">
    <source>
        <dbReference type="ARBA" id="ARBA00004158"/>
    </source>
</evidence>
<keyword evidence="7" id="KW-0732">Signal</keyword>
<sequence>MNGSNLLSRLVACSVILVIRIRRMRRALRCSLFKVQLFLKDEVRCFCCFVLISISLCLGVARAVTLEVREGNSTCIKADLSASFSISYNTSNTSTTVQVNLPDSTTVDVGSSSCGSDGRPVSLVGVFGPGHTLGLFFSTNGSVYSVDTLSLQYNLSDSTLFPFANSSDVVTVMTNSVGMWARLNTTYRCVSPASIPVGGATVTFSGVRMEAYMTQEDLSPSECLYGRPGGYHGNACARQPDDDRRHQRHHPPHQAPPNKGTTP</sequence>
<evidence type="ECO:0000256" key="15">
    <source>
        <dbReference type="ARBA" id="ARBA00029428"/>
    </source>
</evidence>
<evidence type="ECO:0000256" key="3">
    <source>
        <dbReference type="ARBA" id="ARBA00004172"/>
    </source>
</evidence>